<feature type="compositionally biased region" description="Acidic residues" evidence="1">
    <location>
        <begin position="37"/>
        <end position="48"/>
    </location>
</feature>
<evidence type="ECO:0000256" key="1">
    <source>
        <dbReference type="SAM" id="MobiDB-lite"/>
    </source>
</evidence>
<name>A0A8S9J4Y5_BRACR</name>
<gene>
    <name evidence="2" type="ORF">F2Q68_00000582</name>
    <name evidence="3" type="ORF">F2Q70_00007530</name>
</gene>
<sequence>MENESDTDSGRAWSVDTEEDEGVVKPPRINYLNMQDPEPEWDVDSFDGYECYDSDERKSFSDDEEYEEFR</sequence>
<accession>A0A8S9J4Y5</accession>
<dbReference type="Proteomes" id="UP000712281">
    <property type="component" value="Unassembled WGS sequence"/>
</dbReference>
<reference evidence="2" key="1">
    <citation type="submission" date="2019-12" db="EMBL/GenBank/DDBJ databases">
        <title>Genome sequencing and annotation of Brassica cretica.</title>
        <authorList>
            <person name="Studholme D.J."/>
            <person name="Sarris P.F."/>
        </authorList>
    </citation>
    <scope>NUCLEOTIDE SEQUENCE</scope>
    <source>
        <strain evidence="2">PFS-001/15</strain>
        <strain evidence="3">PFS-102/07</strain>
        <tissue evidence="2">Leaf</tissue>
    </source>
</reference>
<dbReference type="EMBL" id="QGKW02001660">
    <property type="protein sequence ID" value="KAF2577174.1"/>
    <property type="molecule type" value="Genomic_DNA"/>
</dbReference>
<dbReference type="AlphaFoldDB" id="A0A8S9J4Y5"/>
<comment type="caution">
    <text evidence="2">The sequence shown here is derived from an EMBL/GenBank/DDBJ whole genome shotgun (WGS) entry which is preliminary data.</text>
</comment>
<protein>
    <submittedName>
        <fullName evidence="2">Uncharacterized protein</fullName>
    </submittedName>
</protein>
<evidence type="ECO:0000313" key="4">
    <source>
        <dbReference type="Proteomes" id="UP000712281"/>
    </source>
</evidence>
<proteinExistence type="predicted"/>
<feature type="region of interest" description="Disordered" evidence="1">
    <location>
        <begin position="1"/>
        <end position="48"/>
    </location>
</feature>
<dbReference type="EMBL" id="QGKY02000089">
    <property type="protein sequence ID" value="KAF2613942.1"/>
    <property type="molecule type" value="Genomic_DNA"/>
</dbReference>
<evidence type="ECO:0000313" key="3">
    <source>
        <dbReference type="EMBL" id="KAF2613942.1"/>
    </source>
</evidence>
<organism evidence="2 4">
    <name type="scientific">Brassica cretica</name>
    <name type="common">Mustard</name>
    <dbReference type="NCBI Taxonomy" id="69181"/>
    <lineage>
        <taxon>Eukaryota</taxon>
        <taxon>Viridiplantae</taxon>
        <taxon>Streptophyta</taxon>
        <taxon>Embryophyta</taxon>
        <taxon>Tracheophyta</taxon>
        <taxon>Spermatophyta</taxon>
        <taxon>Magnoliopsida</taxon>
        <taxon>eudicotyledons</taxon>
        <taxon>Gunneridae</taxon>
        <taxon>Pentapetalae</taxon>
        <taxon>rosids</taxon>
        <taxon>malvids</taxon>
        <taxon>Brassicales</taxon>
        <taxon>Brassicaceae</taxon>
        <taxon>Brassiceae</taxon>
        <taxon>Brassica</taxon>
    </lineage>
</organism>
<evidence type="ECO:0000313" key="2">
    <source>
        <dbReference type="EMBL" id="KAF2577174.1"/>
    </source>
</evidence>